<dbReference type="KEGG" id="gsb:GSUB_13700"/>
<name>A0A0B5FRX6_9BACT</name>
<evidence type="ECO:0000313" key="2">
    <source>
        <dbReference type="Proteomes" id="UP000035036"/>
    </source>
</evidence>
<organism evidence="1 2">
    <name type="scientific">Geoalkalibacter subterraneus</name>
    <dbReference type="NCBI Taxonomy" id="483547"/>
    <lineage>
        <taxon>Bacteria</taxon>
        <taxon>Pseudomonadati</taxon>
        <taxon>Thermodesulfobacteriota</taxon>
        <taxon>Desulfuromonadia</taxon>
        <taxon>Desulfuromonadales</taxon>
        <taxon>Geoalkalibacteraceae</taxon>
        <taxon>Geoalkalibacter</taxon>
    </lineage>
</organism>
<protein>
    <submittedName>
        <fullName evidence="1">Uncharacterized protein</fullName>
    </submittedName>
</protein>
<dbReference type="Proteomes" id="UP000035036">
    <property type="component" value="Chromosome"/>
</dbReference>
<dbReference type="OrthoDB" id="5401923at2"/>
<gene>
    <name evidence="1" type="ORF">GSUB_13700</name>
</gene>
<sequence>MKICTWLRFIALPAIIVTLLAGVVSGATTRPGKFVTIEGQEIHFYRIDDRDTIKGWLNGTAIEVPLNSVSEVVFLDSPNSSYSMFGNDISSGEVELKRKLDGKTFILQDAFLPSDCDCTFMTYSYRNPFTDDINQGNTALDGLRRIVFED</sequence>
<dbReference type="RefSeq" id="WP_040201309.1">
    <property type="nucleotide sequence ID" value="NZ_CP010311.1"/>
</dbReference>
<keyword evidence="2" id="KW-1185">Reference proteome</keyword>
<proteinExistence type="predicted"/>
<dbReference type="AlphaFoldDB" id="A0A0B5FRX6"/>
<reference evidence="1 2" key="1">
    <citation type="journal article" date="2015" name="Genome Announc.">
        <title>Genomes of Geoalkalibacter ferrihydriticus Z-0531T and Geoalkalibacter subterraneus Red1T, Two Haloalkaliphilic Metal-Reducing Deltaproteobacteria.</title>
        <authorList>
            <person name="Badalamenti J.P."/>
            <person name="Krajmalnik-Brown R."/>
            <person name="Torres C.I."/>
            <person name="Bond D.R."/>
        </authorList>
    </citation>
    <scope>NUCLEOTIDE SEQUENCE [LARGE SCALE GENOMIC DNA]</scope>
    <source>
        <strain evidence="1 2">Red1</strain>
    </source>
</reference>
<evidence type="ECO:0000313" key="1">
    <source>
        <dbReference type="EMBL" id="AJF07409.1"/>
    </source>
</evidence>
<dbReference type="EMBL" id="CP010311">
    <property type="protein sequence ID" value="AJF07409.1"/>
    <property type="molecule type" value="Genomic_DNA"/>
</dbReference>
<dbReference type="HOGENOM" id="CLU_1737947_0_0_7"/>
<dbReference type="STRING" id="483547.GSUB_13700"/>
<accession>A0A0B5FRX6</accession>